<dbReference type="GO" id="GO:0005634">
    <property type="term" value="C:nucleus"/>
    <property type="evidence" value="ECO:0007669"/>
    <property type="project" value="UniProtKB-SubCell"/>
</dbReference>
<evidence type="ECO:0000256" key="3">
    <source>
        <dbReference type="ARBA" id="ARBA00008845"/>
    </source>
</evidence>
<dbReference type="SMART" id="SM00667">
    <property type="entry name" value="LisH"/>
    <property type="match status" value="1"/>
</dbReference>
<evidence type="ECO:0000256" key="6">
    <source>
        <dbReference type="SAM" id="MobiDB-lite"/>
    </source>
</evidence>
<sequence length="1216" mass="137836">MLRSNEYFHQNLFGDIKKLDQFYISMFAPSRSNHGSHGAHLPHPSQSSAAGELQAILAVWEAENDNASFSVKPSLIRCSDLLKEHCRLSELIEEATDEFLKQDPDPLDDRHPAKTYPSCILGHLLKVITRYEEFMNKLVVSYLMSRDDIELNIASARLLLNLIPGLDSTVLSEPEGLILQLYRWAESDATNCHLRAYSFGLLSAVLDVTSVASSLKTENSTLIPIALRRLKDLFEQMEKEKQESTEVSEPDKENREEDVDDGPFADVSWETFRSGGRRPSLGDVLQEPRLAGCYFEESSGPSTAFSATSFSGSSHSAERTSVLRIREPIYDYSILVPTPPRKKAKLDKEQRTRSASTGSLTSFVEGKSNSQWAVMQKRRLGEYRIFPLTTVMEQRLIIQYLTPVGEYQDLLKETYENRSLDLVIRYLESARNQDSRLIFDVLRYLAGLLVHRRIALDFVAAGGVDLLIRIERESLASVVVGTCLYYLAYNADAMEGVCLLPEQTLNELVHYALWLLEHSYESGRAGSSMFFTHAFQFRPILERFDDYDGPRRLFNYISTLTLLQEDSDNVLSDEHLYTSMQAIRNTCMALRSYMAAHIFVKVEHLKRTHASRLQCLKDIVIPSCVYGLPANKGMHLDDENLKTCVWILLHTLGLHSSWRPVEELKRLGVIRAMYFLVGTANSWNGGSKIEILKIALDVLWMCSVVPRIQMDICESSLKIREHNVESVGIILEFCEGEMIADPEVQFAALRVILNCVCAPLERHSGRLAISPSTSDILIHSSDSRISCRSVGTPYKMRKQRKAQMELFLEKVWNAVRRNNGIMILKKLLYTETPITEADALRGIACHALNGLARSESVRQILEVMPLIANSELCGLIREPVLQERRAEHARFREQAHLLIEKIAKKRINDFPKDLTKEKLWKWHIVAHTKVVYSDKELLQLIHQHLIKKGLLKTADNLKVEASLPDIPASRVSTRLRSIGALPKRFENTFSDVNSDIVSGKTLILSTFGGSSRRRKSEKSTASIMAEYVPVNEQRDHSALTMTPSSKSTKVLSITGRRHFDGSPPGTSFISSCSSDLRKLEVTGSSESVTNPHLPSTMPVPPKDLDEIVTDFFSPHHCPEPRRKRFAPKNIANRFLRRPLISTAWNRERFREDIRFAFSRFRPVRSFTESEETFTCCSFSIDDEHILLGSYAGALNWFNIRTGAEESNTECHHSAIT</sequence>
<dbReference type="SUPFAM" id="SSF48371">
    <property type="entry name" value="ARM repeat"/>
    <property type="match status" value="1"/>
</dbReference>
<comment type="subcellular location">
    <subcellularLocation>
        <location evidence="1">Nucleus</location>
    </subcellularLocation>
</comment>
<dbReference type="GO" id="GO:0080008">
    <property type="term" value="C:Cul4-RING E3 ubiquitin ligase complex"/>
    <property type="evidence" value="ECO:0007669"/>
    <property type="project" value="TreeGrafter"/>
</dbReference>
<keyword evidence="5" id="KW-0539">Nucleus</keyword>
<accession>A0A3P6ST26</accession>
<organism evidence="7 8">
    <name type="scientific">Litomosoides sigmodontis</name>
    <name type="common">Filarial nematode worm</name>
    <dbReference type="NCBI Taxonomy" id="42156"/>
    <lineage>
        <taxon>Eukaryota</taxon>
        <taxon>Metazoa</taxon>
        <taxon>Ecdysozoa</taxon>
        <taxon>Nematoda</taxon>
        <taxon>Chromadorea</taxon>
        <taxon>Rhabditida</taxon>
        <taxon>Spirurina</taxon>
        <taxon>Spiruromorpha</taxon>
        <taxon>Filarioidea</taxon>
        <taxon>Onchocercidae</taxon>
        <taxon>Litomosoides</taxon>
    </lineage>
</organism>
<feature type="region of interest" description="Disordered" evidence="6">
    <location>
        <begin position="238"/>
        <end position="266"/>
    </location>
</feature>
<dbReference type="AlphaFoldDB" id="A0A3P6ST26"/>
<dbReference type="PROSITE" id="PS50896">
    <property type="entry name" value="LISH"/>
    <property type="match status" value="1"/>
</dbReference>
<reference evidence="7 8" key="1">
    <citation type="submission" date="2018-08" db="EMBL/GenBank/DDBJ databases">
        <authorList>
            <person name="Laetsch R D."/>
            <person name="Stevens L."/>
            <person name="Kumar S."/>
            <person name="Blaxter L. M."/>
        </authorList>
    </citation>
    <scope>NUCLEOTIDE SEQUENCE [LARGE SCALE GENOMIC DNA]</scope>
</reference>
<evidence type="ECO:0000313" key="7">
    <source>
        <dbReference type="EMBL" id="VDK79022.1"/>
    </source>
</evidence>
<comment type="similarity">
    <text evidence="3">Belongs to the VPRBP/DCAF1 family.</text>
</comment>
<dbReference type="GO" id="GO:0016567">
    <property type="term" value="P:protein ubiquitination"/>
    <property type="evidence" value="ECO:0007669"/>
    <property type="project" value="UniProtKB-UniPathway"/>
</dbReference>
<dbReference type="OMA" id="NFHESAR"/>
<dbReference type="SUPFAM" id="SSF50978">
    <property type="entry name" value="WD40 repeat-like"/>
    <property type="match status" value="1"/>
</dbReference>
<evidence type="ECO:0000256" key="2">
    <source>
        <dbReference type="ARBA" id="ARBA00004906"/>
    </source>
</evidence>
<gene>
    <name evidence="7" type="ORF">NLS_LOCUS4313</name>
</gene>
<dbReference type="InterPro" id="IPR033270">
    <property type="entry name" value="VPRBP/DCAF1"/>
</dbReference>
<evidence type="ECO:0000256" key="4">
    <source>
        <dbReference type="ARBA" id="ARBA00022786"/>
    </source>
</evidence>
<keyword evidence="4" id="KW-0833">Ubl conjugation pathway</keyword>
<dbReference type="STRING" id="42156.A0A3P6ST26"/>
<dbReference type="InterPro" id="IPR016024">
    <property type="entry name" value="ARM-type_fold"/>
</dbReference>
<dbReference type="InterPro" id="IPR006594">
    <property type="entry name" value="LisH"/>
</dbReference>
<keyword evidence="8" id="KW-1185">Reference proteome</keyword>
<dbReference type="OrthoDB" id="27563at2759"/>
<evidence type="ECO:0000313" key="8">
    <source>
        <dbReference type="Proteomes" id="UP000277928"/>
    </source>
</evidence>
<dbReference type="Gene3D" id="2.130.10.10">
    <property type="entry name" value="YVTN repeat-like/Quinoprotein amine dehydrogenase"/>
    <property type="match status" value="1"/>
</dbReference>
<proteinExistence type="inferred from homology"/>
<protein>
    <submittedName>
        <fullName evidence="7">Uncharacterized protein</fullName>
    </submittedName>
</protein>
<feature type="non-terminal residue" evidence="7">
    <location>
        <position position="1216"/>
    </location>
</feature>
<feature type="region of interest" description="Disordered" evidence="6">
    <location>
        <begin position="341"/>
        <end position="360"/>
    </location>
</feature>
<comment type="pathway">
    <text evidence="2">Protein modification; protein ubiquitination.</text>
</comment>
<name>A0A3P6ST26_LITSI</name>
<dbReference type="PANTHER" id="PTHR13129:SF4">
    <property type="entry name" value="DDB1- AND CUL4-ASSOCIATED FACTOR 1"/>
    <property type="match status" value="1"/>
</dbReference>
<dbReference type="EMBL" id="UYRX01000271">
    <property type="protein sequence ID" value="VDK79022.1"/>
    <property type="molecule type" value="Genomic_DNA"/>
</dbReference>
<feature type="compositionally biased region" description="Basic and acidic residues" evidence="6">
    <location>
        <begin position="238"/>
        <end position="255"/>
    </location>
</feature>
<dbReference type="InterPro" id="IPR015943">
    <property type="entry name" value="WD40/YVTN_repeat-like_dom_sf"/>
</dbReference>
<dbReference type="UniPathway" id="UPA00143"/>
<dbReference type="Proteomes" id="UP000277928">
    <property type="component" value="Unassembled WGS sequence"/>
</dbReference>
<evidence type="ECO:0000256" key="1">
    <source>
        <dbReference type="ARBA" id="ARBA00004123"/>
    </source>
</evidence>
<evidence type="ECO:0000256" key="5">
    <source>
        <dbReference type="ARBA" id="ARBA00023242"/>
    </source>
</evidence>
<dbReference type="InterPro" id="IPR036322">
    <property type="entry name" value="WD40_repeat_dom_sf"/>
</dbReference>
<dbReference type="PANTHER" id="PTHR13129">
    <property type="entry name" value="VPRBP PROTEIN-RELATED"/>
    <property type="match status" value="1"/>
</dbReference>